<dbReference type="OrthoDB" id="815576at2"/>
<evidence type="ECO:0000313" key="1">
    <source>
        <dbReference type="EMBL" id="PZX48438.1"/>
    </source>
</evidence>
<gene>
    <name evidence="1" type="ORF">LV85_03682</name>
</gene>
<dbReference type="Proteomes" id="UP000248882">
    <property type="component" value="Unassembled WGS sequence"/>
</dbReference>
<sequence length="370" mass="43086">MKKTLWLLTFSIFLSCSKENTLKSDFEIEYETIDFRFDSLVLSSQVSYFHNVDYARNRIFVLNPFRYSIDTLNFASGSYLQGKEIDVEGPYSITGFDSFLSDEIQANYYFGSNFYYYLNPLNGLKKKQYGLAGEETIYKVKLGSEFGNCVRCSQTNLLLLFNTLETQEKFYFATPENFDNQKITYLEFKLSDVLSSSKLEFSLSEKSKVVKDSHTYIQEFGDKYLTSWDFQSNIHMLNKNGEIQSTKEFESNLFPNRKVFSPRDQKITNHQDFIAKSAEWNNDVSYGPIYKVPNSDNYFRLIKGKTSHRTKLDGGIFISLFDSELNKVGEKLINTDKPDMGLEYFVLKSGIYIKRVTESEDKLSFYRLTI</sequence>
<comment type="caution">
    <text evidence="1">The sequence shown here is derived from an EMBL/GenBank/DDBJ whole genome shotgun (WGS) entry which is preliminary data.</text>
</comment>
<reference evidence="1 2" key="1">
    <citation type="submission" date="2018-06" db="EMBL/GenBank/DDBJ databases">
        <title>Genomic Encyclopedia of Archaeal and Bacterial Type Strains, Phase II (KMG-II): from individual species to whole genera.</title>
        <authorList>
            <person name="Goeker M."/>
        </authorList>
    </citation>
    <scope>NUCLEOTIDE SEQUENCE [LARGE SCALE GENOMIC DNA]</scope>
    <source>
        <strain evidence="1 2">DSM 19830</strain>
    </source>
</reference>
<evidence type="ECO:0008006" key="3">
    <source>
        <dbReference type="Google" id="ProtNLM"/>
    </source>
</evidence>
<name>A0A2W7QIK9_9BACT</name>
<dbReference type="AlphaFoldDB" id="A0A2W7QIK9"/>
<evidence type="ECO:0000313" key="2">
    <source>
        <dbReference type="Proteomes" id="UP000248882"/>
    </source>
</evidence>
<dbReference type="EMBL" id="QKZT01000020">
    <property type="protein sequence ID" value="PZX48438.1"/>
    <property type="molecule type" value="Genomic_DNA"/>
</dbReference>
<keyword evidence="2" id="KW-1185">Reference proteome</keyword>
<protein>
    <recommendedName>
        <fullName evidence="3">TolB-like protein</fullName>
    </recommendedName>
</protein>
<dbReference type="RefSeq" id="WP_111322154.1">
    <property type="nucleotide sequence ID" value="NZ_QKZT01000020.1"/>
</dbReference>
<organism evidence="1 2">
    <name type="scientific">Algoriphagus chordae</name>
    <dbReference type="NCBI Taxonomy" id="237019"/>
    <lineage>
        <taxon>Bacteria</taxon>
        <taxon>Pseudomonadati</taxon>
        <taxon>Bacteroidota</taxon>
        <taxon>Cytophagia</taxon>
        <taxon>Cytophagales</taxon>
        <taxon>Cyclobacteriaceae</taxon>
        <taxon>Algoriphagus</taxon>
    </lineage>
</organism>
<accession>A0A2W7QIK9</accession>
<dbReference type="PROSITE" id="PS51257">
    <property type="entry name" value="PROKAR_LIPOPROTEIN"/>
    <property type="match status" value="1"/>
</dbReference>
<proteinExistence type="predicted"/>